<accession>A0A4Q7E8Z5</accession>
<gene>
    <name evidence="3" type="ORF">DYY88_08790</name>
</gene>
<dbReference type="RefSeq" id="WP_052288566.1">
    <property type="nucleotide sequence ID" value="NZ_QVFV01000002.1"/>
</dbReference>
<keyword evidence="2" id="KW-0812">Transmembrane</keyword>
<dbReference type="OrthoDB" id="501625at2"/>
<keyword evidence="2" id="KW-1133">Transmembrane helix</keyword>
<reference evidence="3 4" key="1">
    <citation type="submission" date="2018-11" db="EMBL/GenBank/DDBJ databases">
        <title>Whole genome sequencing of an environmental sample.</title>
        <authorList>
            <person name="Sarangi A.N."/>
            <person name="Singh D."/>
            <person name="Tripathy S."/>
        </authorList>
    </citation>
    <scope>NUCLEOTIDE SEQUENCE [LARGE SCALE GENOMIC DNA]</scope>
    <source>
        <strain evidence="3 4">Lakshadweep</strain>
    </source>
</reference>
<protein>
    <submittedName>
        <fullName evidence="3">Uncharacterized protein</fullName>
    </submittedName>
</protein>
<keyword evidence="4" id="KW-1185">Reference proteome</keyword>
<evidence type="ECO:0000313" key="4">
    <source>
        <dbReference type="Proteomes" id="UP000292459"/>
    </source>
</evidence>
<dbReference type="Proteomes" id="UP000292459">
    <property type="component" value="Unassembled WGS sequence"/>
</dbReference>
<keyword evidence="2" id="KW-0472">Membrane</keyword>
<proteinExistence type="predicted"/>
<feature type="compositionally biased region" description="Basic and acidic residues" evidence="1">
    <location>
        <begin position="456"/>
        <end position="468"/>
    </location>
</feature>
<evidence type="ECO:0000313" key="3">
    <source>
        <dbReference type="EMBL" id="RZM78874.1"/>
    </source>
</evidence>
<organism evidence="3 4">
    <name type="scientific">Leptolyngbya iicbica LK</name>
    <dbReference type="NCBI Taxonomy" id="2294035"/>
    <lineage>
        <taxon>Bacteria</taxon>
        <taxon>Bacillati</taxon>
        <taxon>Cyanobacteriota</taxon>
        <taxon>Cyanophyceae</taxon>
        <taxon>Leptolyngbyales</taxon>
        <taxon>Leptolyngbyaceae</taxon>
        <taxon>Leptolyngbya group</taxon>
        <taxon>Leptolyngbya</taxon>
        <taxon>Leptolyngbya iicbica</taxon>
    </lineage>
</organism>
<name>A0A4Q7E8Z5_9CYAN</name>
<comment type="caution">
    <text evidence="3">The sequence shown here is derived from an EMBL/GenBank/DDBJ whole genome shotgun (WGS) entry which is preliminary data.</text>
</comment>
<dbReference type="EMBL" id="QVFV01000002">
    <property type="protein sequence ID" value="RZM78874.1"/>
    <property type="molecule type" value="Genomic_DNA"/>
</dbReference>
<feature type="compositionally biased region" description="Polar residues" evidence="1">
    <location>
        <begin position="471"/>
        <end position="480"/>
    </location>
</feature>
<feature type="transmembrane region" description="Helical" evidence="2">
    <location>
        <begin position="30"/>
        <end position="51"/>
    </location>
</feature>
<evidence type="ECO:0000256" key="1">
    <source>
        <dbReference type="SAM" id="MobiDB-lite"/>
    </source>
</evidence>
<evidence type="ECO:0000256" key="2">
    <source>
        <dbReference type="SAM" id="Phobius"/>
    </source>
</evidence>
<dbReference type="AlphaFoldDB" id="A0A4Q7E8Z5"/>
<feature type="region of interest" description="Disordered" evidence="1">
    <location>
        <begin position="456"/>
        <end position="480"/>
    </location>
</feature>
<sequence length="480" mass="55264">MESVEEVQSQVIERPTGLRLERWGRRWSQAATIAIAVNLCLVFFNLTYVPLRHVYQVYLPGLVKLYDPLKGIEPHPVTQDYLQDISTLRTTLESEGLNDPATQTLLADLRQQSTTLIDENPYLASGQITTFARLKRRIQDFTDINSADRAFQQFWQADYWQDIGWPTAEQFIDMQLVPLLQRNYFRQTLPTGQFVDEFWRIDVIFVIFFAVELLIRTLIISRRDPDISWGVALARRWYELPLLLPFWRWLRLLPLAVRCHRTHLLNVENLIGQVTHEPAAYLADRVSKFAMVRLINQTQTTVRSGALLNPRQPDAAYTRIGDPAKLDQITDRLVQVIVLRVMPTVKPDLEQLLRHSLRQALLGGDVYTGLRQLPGFDSLPGDAVDGVADYLAQASVDVLAHSYTDDEGRVLLDQLSREFRQALGQELQTHANSEELQALLSDLLEELKVNYIQRSEQDDPRTTLREVDVLDQQTQSHQSR</sequence>